<proteinExistence type="predicted"/>
<keyword evidence="4" id="KW-1185">Reference proteome</keyword>
<organism evidence="3 4">
    <name type="scientific">Elsinoe australis</name>
    <dbReference type="NCBI Taxonomy" id="40998"/>
    <lineage>
        <taxon>Eukaryota</taxon>
        <taxon>Fungi</taxon>
        <taxon>Dikarya</taxon>
        <taxon>Ascomycota</taxon>
        <taxon>Pezizomycotina</taxon>
        <taxon>Dothideomycetes</taxon>
        <taxon>Dothideomycetidae</taxon>
        <taxon>Myriangiales</taxon>
        <taxon>Elsinoaceae</taxon>
        <taxon>Elsinoe</taxon>
    </lineage>
</organism>
<feature type="region of interest" description="Disordered" evidence="1">
    <location>
        <begin position="90"/>
        <end position="113"/>
    </location>
</feature>
<comment type="caution">
    <text evidence="3">The sequence shown here is derived from an EMBL/GenBank/DDBJ whole genome shotgun (WGS) entry which is preliminary data.</text>
</comment>
<feature type="region of interest" description="Disordered" evidence="1">
    <location>
        <begin position="492"/>
        <end position="569"/>
    </location>
</feature>
<feature type="region of interest" description="Disordered" evidence="1">
    <location>
        <begin position="741"/>
        <end position="768"/>
    </location>
</feature>
<feature type="region of interest" description="Disordered" evidence="1">
    <location>
        <begin position="653"/>
        <end position="715"/>
    </location>
</feature>
<reference evidence="3 4" key="1">
    <citation type="submission" date="2017-05" db="EMBL/GenBank/DDBJ databases">
        <title>Draft genome sequence of Elsinoe australis.</title>
        <authorList>
            <person name="Cheng Q."/>
        </authorList>
    </citation>
    <scope>NUCLEOTIDE SEQUENCE [LARGE SCALE GENOMIC DNA]</scope>
    <source>
        <strain evidence="3 4">NL1</strain>
    </source>
</reference>
<evidence type="ECO:0000256" key="1">
    <source>
        <dbReference type="SAM" id="MobiDB-lite"/>
    </source>
</evidence>
<dbReference type="Pfam" id="PF26177">
    <property type="entry name" value="zf_C2H2_17_1st"/>
    <property type="match status" value="1"/>
</dbReference>
<dbReference type="OrthoDB" id="5305647at2759"/>
<evidence type="ECO:0000313" key="4">
    <source>
        <dbReference type="Proteomes" id="UP000243723"/>
    </source>
</evidence>
<evidence type="ECO:0000313" key="3">
    <source>
        <dbReference type="EMBL" id="PSK35963.1"/>
    </source>
</evidence>
<dbReference type="AlphaFoldDB" id="A0A2P7YJ04"/>
<feature type="domain" description="C2H2-domain containing protein first zinc finger" evidence="2">
    <location>
        <begin position="602"/>
        <end position="632"/>
    </location>
</feature>
<feature type="compositionally biased region" description="Polar residues" evidence="1">
    <location>
        <begin position="492"/>
        <end position="510"/>
    </location>
</feature>
<name>A0A2P7YJ04_9PEZI</name>
<sequence length="768" mass="85835">MVTAQDVTTPLRTKTQPITNNDALPSLHVTFQVARLIKSFRRRVKAQVASRQLALKDDNVEQGQYQCEDLDDQTYEDIRRILGRTPSFGFSSYASSPKPSPTMAPAQSDTAGMIDSPQLTTASLLPSTRSLLSLINSAKDDKTFLDYVGIYTTVTYSKDQASELQSSVHRILTALQAADGTTPLVLQLGIEADELDDVRLANLEHMLLCLHQDIDHFLSDCGSDLFQKHVHEQQDQSIRSGEDWFSEFPNARHPLSTTWPWSIKPSLAVIWGVCWMFYNSGSPNDPHHDSGSLYNLPNLQTQQTEAGSEHFDWLDLSTGHNDQGRRGAVLQMESAHGPPTPGSHFTAPQSYENVHSTSHHLTAIQAPFRGPPNTYGPRTSSASQRLTNVTHAEPQFGPSGTNPPYTTDHGHLANAQDFSFDHDLFRLDDFPECQAQQQVLPQTYHRPLQASAITVNTSTHPPPSGFTDIASAPPAPQAPFYSYFQQNAPGTLTPQNYMTSTKMQSPVSIQRSREPSVASAASRPRAHSDASIHSKHSPMLNVASTPDSRNDEYYSPNSKAPERPDPAKNAHGQYICRATPECEGLVFDRKCEWSKHYDKHERPWRCRDPACSKLQGFTYSGGLLRHQREVHQMHGGPKEKLFCSHPGCKRHTDRGFTRKENRDEHERRVHGGAFGQLKGEESTSPRAWSDSSEAVAHQKPVTGKRKASVSERSESDIDILREEVKRLRQDNELLRREMATLRESTVLRPSPPQTESQPINASNFRAHR</sequence>
<feature type="compositionally biased region" description="Basic and acidic residues" evidence="1">
    <location>
        <begin position="653"/>
        <end position="669"/>
    </location>
</feature>
<dbReference type="Proteomes" id="UP000243723">
    <property type="component" value="Unassembled WGS sequence"/>
</dbReference>
<gene>
    <name evidence="3" type="ORF">B9Z65_5778</name>
</gene>
<accession>A0A2P7YJ04</accession>
<evidence type="ECO:0000259" key="2">
    <source>
        <dbReference type="Pfam" id="PF26177"/>
    </source>
</evidence>
<dbReference type="Gene3D" id="3.30.160.60">
    <property type="entry name" value="Classic Zinc Finger"/>
    <property type="match status" value="1"/>
</dbReference>
<dbReference type="InterPro" id="IPR059009">
    <property type="entry name" value="Znf_C2H2_17_1st"/>
</dbReference>
<dbReference type="EMBL" id="NHZQ01000422">
    <property type="protein sequence ID" value="PSK35963.1"/>
    <property type="molecule type" value="Genomic_DNA"/>
</dbReference>
<protein>
    <recommendedName>
        <fullName evidence="2">C2H2-domain containing protein first zinc finger domain-containing protein</fullName>
    </recommendedName>
</protein>
<feature type="compositionally biased region" description="Polar residues" evidence="1">
    <location>
        <begin position="753"/>
        <end position="768"/>
    </location>
</feature>